<sequence length="206" mass="23366">MPPVNWSGTVYHGLPVNLLPFTEKPKGNYLAFLGRISPEKRPDRAIQIAVKVGMPLRIAAKIDDADKAYWETVIEPMVRSHPNVEFIGEINEHQKADFLGNARALLFPIDWPEPFGLVMIEAMACGTPVIAFRCALVDSVEEAVEHIEWVLRFDRRRVRATFEKRFTAERMAQDYLSLYRQLPGTLTKAARLRPIKGQAVDLQIVA</sequence>
<proteinExistence type="predicted"/>
<evidence type="ECO:0000313" key="2">
    <source>
        <dbReference type="EMBL" id="MBB5577662.1"/>
    </source>
</evidence>
<dbReference type="AlphaFoldDB" id="A0A7W8XY05"/>
<gene>
    <name evidence="2" type="ORF">GGD50_006317</name>
</gene>
<organism evidence="2 3">
    <name type="scientific">Rhizobium paranaense</name>
    <dbReference type="NCBI Taxonomy" id="1650438"/>
    <lineage>
        <taxon>Bacteria</taxon>
        <taxon>Pseudomonadati</taxon>
        <taxon>Pseudomonadota</taxon>
        <taxon>Alphaproteobacteria</taxon>
        <taxon>Hyphomicrobiales</taxon>
        <taxon>Rhizobiaceae</taxon>
        <taxon>Rhizobium/Agrobacterium group</taxon>
        <taxon>Rhizobium</taxon>
    </lineage>
</organism>
<keyword evidence="3" id="KW-1185">Reference proteome</keyword>
<dbReference type="PANTHER" id="PTHR45947">
    <property type="entry name" value="SULFOQUINOVOSYL TRANSFERASE SQD2"/>
    <property type="match status" value="1"/>
</dbReference>
<dbReference type="SUPFAM" id="SSF53756">
    <property type="entry name" value="UDP-Glycosyltransferase/glycogen phosphorylase"/>
    <property type="match status" value="1"/>
</dbReference>
<dbReference type="EMBL" id="JACHBI010000023">
    <property type="protein sequence ID" value="MBB5577662.1"/>
    <property type="molecule type" value="Genomic_DNA"/>
</dbReference>
<feature type="domain" description="Glycosyl transferase family 1" evidence="1">
    <location>
        <begin position="24"/>
        <end position="134"/>
    </location>
</feature>
<reference evidence="2 3" key="1">
    <citation type="submission" date="2020-08" db="EMBL/GenBank/DDBJ databases">
        <title>Genomic Encyclopedia of Type Strains, Phase IV (KMG-V): Genome sequencing to study the core and pangenomes of soil and plant-associated prokaryotes.</title>
        <authorList>
            <person name="Whitman W."/>
        </authorList>
    </citation>
    <scope>NUCLEOTIDE SEQUENCE [LARGE SCALE GENOMIC DNA]</scope>
    <source>
        <strain evidence="2 3">SEMIA 4064</strain>
    </source>
</reference>
<evidence type="ECO:0000259" key="1">
    <source>
        <dbReference type="Pfam" id="PF00534"/>
    </source>
</evidence>
<accession>A0A7W8XY05</accession>
<protein>
    <submittedName>
        <fullName evidence="2">Glycosyltransferase involved in cell wall biosynthesis</fullName>
    </submittedName>
</protein>
<dbReference type="Gene3D" id="3.40.50.2000">
    <property type="entry name" value="Glycogen Phosphorylase B"/>
    <property type="match status" value="1"/>
</dbReference>
<keyword evidence="2" id="KW-0808">Transferase</keyword>
<dbReference type="PANTHER" id="PTHR45947:SF3">
    <property type="entry name" value="SULFOQUINOVOSYL TRANSFERASE SQD2"/>
    <property type="match status" value="1"/>
</dbReference>
<evidence type="ECO:0000313" key="3">
    <source>
        <dbReference type="Proteomes" id="UP000549882"/>
    </source>
</evidence>
<dbReference type="Pfam" id="PF00534">
    <property type="entry name" value="Glycos_transf_1"/>
    <property type="match status" value="1"/>
</dbReference>
<dbReference type="InterPro" id="IPR050194">
    <property type="entry name" value="Glycosyltransferase_grp1"/>
</dbReference>
<dbReference type="Proteomes" id="UP000549882">
    <property type="component" value="Unassembled WGS sequence"/>
</dbReference>
<dbReference type="GO" id="GO:0016757">
    <property type="term" value="F:glycosyltransferase activity"/>
    <property type="evidence" value="ECO:0007669"/>
    <property type="project" value="InterPro"/>
</dbReference>
<dbReference type="InterPro" id="IPR001296">
    <property type="entry name" value="Glyco_trans_1"/>
</dbReference>
<comment type="caution">
    <text evidence="2">The sequence shown here is derived from an EMBL/GenBank/DDBJ whole genome shotgun (WGS) entry which is preliminary data.</text>
</comment>
<name>A0A7W8XY05_9HYPH</name>